<evidence type="ECO:0000313" key="3">
    <source>
        <dbReference type="Proteomes" id="UP000292639"/>
    </source>
</evidence>
<comment type="caution">
    <text evidence="2">The sequence shown here is derived from an EMBL/GenBank/DDBJ whole genome shotgun (WGS) entry which is preliminary data.</text>
</comment>
<dbReference type="InterPro" id="IPR058059">
    <property type="entry name" value="PA3496-like"/>
</dbReference>
<dbReference type="OrthoDB" id="7019550at2"/>
<dbReference type="AlphaFoldDB" id="A0A4Q9RD23"/>
<dbReference type="Proteomes" id="UP000292639">
    <property type="component" value="Unassembled WGS sequence"/>
</dbReference>
<dbReference type="RefSeq" id="WP_131182859.1">
    <property type="nucleotide sequence ID" value="NZ_QJUO01000001.1"/>
</dbReference>
<accession>A0A4Q9RD23</accession>
<feature type="region of interest" description="Disordered" evidence="1">
    <location>
        <begin position="1"/>
        <end position="23"/>
    </location>
</feature>
<dbReference type="EMBL" id="QJUP01000002">
    <property type="protein sequence ID" value="TBU99261.1"/>
    <property type="molecule type" value="Genomic_DNA"/>
</dbReference>
<evidence type="ECO:0000256" key="1">
    <source>
        <dbReference type="SAM" id="MobiDB-lite"/>
    </source>
</evidence>
<protein>
    <submittedName>
        <fullName evidence="2">Transcriptional regulator</fullName>
    </submittedName>
</protein>
<dbReference type="NCBIfam" id="NF046101">
    <property type="entry name" value="PA3496_fam"/>
    <property type="match status" value="1"/>
</dbReference>
<organism evidence="2 3">
    <name type="scientific">Stutzerimonas kirkiae</name>
    <dbReference type="NCBI Taxonomy" id="2211392"/>
    <lineage>
        <taxon>Bacteria</taxon>
        <taxon>Pseudomonadati</taxon>
        <taxon>Pseudomonadota</taxon>
        <taxon>Gammaproteobacteria</taxon>
        <taxon>Pseudomonadales</taxon>
        <taxon>Pseudomonadaceae</taxon>
        <taxon>Stutzerimonas</taxon>
    </lineage>
</organism>
<evidence type="ECO:0000313" key="2">
    <source>
        <dbReference type="EMBL" id="TBU99261.1"/>
    </source>
</evidence>
<gene>
    <name evidence="2" type="ORF">DNJ96_02835</name>
</gene>
<sequence length="67" mass="8192">MSTSQSQSFAHDRRTRRQQEDLQRMRFRRAIEDYCERQRLSREISDFDDIFKSEFLPQATGQYRKSA</sequence>
<proteinExistence type="predicted"/>
<keyword evidence="3" id="KW-1185">Reference proteome</keyword>
<reference evidence="2 3" key="1">
    <citation type="submission" date="2018-06" db="EMBL/GenBank/DDBJ databases">
        <title>Three novel Pseudomonas species isolated from symptomatic oak.</title>
        <authorList>
            <person name="Bueno-Gonzalez V."/>
            <person name="Brady C."/>
        </authorList>
    </citation>
    <scope>NUCLEOTIDE SEQUENCE [LARGE SCALE GENOMIC DNA]</scope>
    <source>
        <strain evidence="2 3">P17C</strain>
    </source>
</reference>
<name>A0A4Q9RD23_9GAMM</name>